<dbReference type="OrthoDB" id="220327at2"/>
<sequence length="1355" mass="151890">MLWRGLLWIGFVCCLMPRLAAADFSVPSPLVPWQEWSLRNHSDIQCPFLYSTFERRQCQWPGTLQLRVTEEGLQFEQQWQLFAKGLVSLPGGDRYWPESVLVNGVEGLVFEQGETPVLRLAKGSHHIVGFIPWQRIPESVLLPPNIALIQLTINGAVINRPNVDDDGRLWFASEISTTAKVEAQAEDKLTVRVYRKLTDDIPFVIETRVDLEVSGKSREVTLGKLLFDQFTPRLLNSPLPARVDQGGRLRIQLRPGQWQVRLQAHQNVPVAKVFLETSDEGFWPEEEVWVFEARPALRQVRVEGADSIDPAQTALPEAWRQWPAYHVRQGQALNLVELRRGDPQPSPNQLNVERDLWLDFDGAGITLQDRIRGSMNRGWRVNVDPRLQLGSLSLNGGPQVITISDGLQGVEVRDRQLQAEALSRQTLKQGTHKHKLPAVGWLHDVDSLRATLHLPPGWRVLMATGMERSSNTWLDSWSVWDVFIVLITIAAILRLRGAWAALITGVALVLIYPEATVFLYLLLNVIVVMTLLLLLPAGRLQRVLKFYGGAAALALVLWMLGFMVEQARLGMYPQLQQPWIQMGAQPVSGSPESQRNREMDVSFASMPAAAKASPPRMYSSYGASERLDQHDPGLAAQTGPGLPNWAWQRTFLQWSGPVTSDETVTLWLLEPYENRILSWARVVLTVLLLAALLGLSQIKGRWPPTGATFGKLGIMIFALMAMMPVARDAKAEFPDNEMLDELASRQLQEQNCTPACLSIVKSRIDIQSNRVTIRLTLNAQREVYWPLPDSQKQWRVDSVLLDGEPHYARKSATGSALNSAQLELFVPHGAHQLTLSGTLDSIMPFQLTFGVQPHNLQVVSDDFTVRGLDSGRLLSNTLHFQPVNALRQQIALEEVQLNPDPIAAFVSVERILRLGRNWYMETRVKRVAPEDGGISLDIPLIEGESVTSQDLEVAEGMAKAVLKPGQKQLVWFSALEKTSLLTLQAANTASWAELWQVEVSPLWRMQAEGLAPVKDGTLDGGWRPRWQPYPGESLTLAISRPEALVGATKTIDQVMQEWEPGLRESSGNLRLHVLSSKGAEQRIELPAEARVKSVSVDNELRAVDELNPKLIIPVNPGEHWIEVSWRQPSPSGFKSQSPVVSIEDAYVNHLLQVKVPRNRWVLFVGGPDMGPAILFWGVLIVLVVVGFALGRVEALPLKSTHWILLMVGLCAGWVETIVVVVLWFLLLQQRQAPWVKKLNRTQFNLLQVVIVLFSLVAFALLLAAIPNGLIGSPDMGVVGNGSSQYDLNWFVDRGESVLQSAWFISLPLWVYRAFMLVWSLWLVVSMLRWLKWAWAAFTQDGYWRSGVVLESSTEK</sequence>
<protein>
    <submittedName>
        <fullName evidence="3">Uncharacterized protein</fullName>
    </submittedName>
</protein>
<feature type="transmembrane region" description="Helical" evidence="1">
    <location>
        <begin position="517"/>
        <end position="538"/>
    </location>
</feature>
<feature type="transmembrane region" description="Helical" evidence="1">
    <location>
        <begin position="477"/>
        <end position="510"/>
    </location>
</feature>
<name>A0A2K9LGW3_9GAMM</name>
<keyword evidence="2" id="KW-0732">Signal</keyword>
<feature type="transmembrane region" description="Helical" evidence="1">
    <location>
        <begin position="676"/>
        <end position="695"/>
    </location>
</feature>
<feature type="chain" id="PRO_5014810966" evidence="2">
    <location>
        <begin position="22"/>
        <end position="1355"/>
    </location>
</feature>
<feature type="transmembrane region" description="Helical" evidence="1">
    <location>
        <begin position="1245"/>
        <end position="1265"/>
    </location>
</feature>
<feature type="transmembrane region" description="Helical" evidence="1">
    <location>
        <begin position="544"/>
        <end position="564"/>
    </location>
</feature>
<evidence type="ECO:0000256" key="2">
    <source>
        <dbReference type="SAM" id="SignalP"/>
    </source>
</evidence>
<evidence type="ECO:0000256" key="1">
    <source>
        <dbReference type="SAM" id="Phobius"/>
    </source>
</evidence>
<dbReference type="EMBL" id="CP022684">
    <property type="protein sequence ID" value="AUM11483.1"/>
    <property type="molecule type" value="Genomic_DNA"/>
</dbReference>
<accession>A0A2K9LGW3</accession>
<feature type="transmembrane region" description="Helical" evidence="1">
    <location>
        <begin position="707"/>
        <end position="726"/>
    </location>
</feature>
<gene>
    <name evidence="3" type="ORF">Kalk_03170</name>
</gene>
<organism evidence="3 4">
    <name type="scientific">Ketobacter alkanivorans</name>
    <dbReference type="NCBI Taxonomy" id="1917421"/>
    <lineage>
        <taxon>Bacteria</taxon>
        <taxon>Pseudomonadati</taxon>
        <taxon>Pseudomonadota</taxon>
        <taxon>Gammaproteobacteria</taxon>
        <taxon>Pseudomonadales</taxon>
        <taxon>Ketobacteraceae</taxon>
        <taxon>Ketobacter</taxon>
    </lineage>
</organism>
<feature type="transmembrane region" description="Helical" evidence="1">
    <location>
        <begin position="1309"/>
        <end position="1330"/>
    </location>
</feature>
<proteinExistence type="predicted"/>
<evidence type="ECO:0000313" key="4">
    <source>
        <dbReference type="Proteomes" id="UP000235116"/>
    </source>
</evidence>
<keyword evidence="1" id="KW-0472">Membrane</keyword>
<keyword evidence="1" id="KW-1133">Transmembrane helix</keyword>
<keyword evidence="1" id="KW-0812">Transmembrane</keyword>
<feature type="transmembrane region" description="Helical" evidence="1">
    <location>
        <begin position="1172"/>
        <end position="1190"/>
    </location>
</feature>
<dbReference type="RefSeq" id="WP_101892823.1">
    <property type="nucleotide sequence ID" value="NZ_CP022684.1"/>
</dbReference>
<feature type="signal peptide" evidence="2">
    <location>
        <begin position="1"/>
        <end position="21"/>
    </location>
</feature>
<feature type="transmembrane region" description="Helical" evidence="1">
    <location>
        <begin position="1202"/>
        <end position="1225"/>
    </location>
</feature>
<dbReference type="Proteomes" id="UP000235116">
    <property type="component" value="Chromosome"/>
</dbReference>
<reference evidence="4" key="1">
    <citation type="submission" date="2017-08" db="EMBL/GenBank/DDBJ databases">
        <title>Direct submision.</title>
        <authorList>
            <person name="Kim S.-J."/>
            <person name="Rhee S.-K."/>
        </authorList>
    </citation>
    <scope>NUCLEOTIDE SEQUENCE [LARGE SCALE GENOMIC DNA]</scope>
    <source>
        <strain evidence="4">GI5</strain>
    </source>
</reference>
<dbReference type="KEGG" id="kak:Kalk_03170"/>
<keyword evidence="4" id="KW-1185">Reference proteome</keyword>
<evidence type="ECO:0000313" key="3">
    <source>
        <dbReference type="EMBL" id="AUM11483.1"/>
    </source>
</evidence>